<feature type="region of interest" description="Disordered" evidence="1">
    <location>
        <begin position="84"/>
        <end position="137"/>
    </location>
</feature>
<dbReference type="EMBL" id="OC321660">
    <property type="protein sequence ID" value="CAD7410425.1"/>
    <property type="molecule type" value="Genomic_DNA"/>
</dbReference>
<feature type="compositionally biased region" description="Basic and acidic residues" evidence="1">
    <location>
        <begin position="105"/>
        <end position="137"/>
    </location>
</feature>
<keyword evidence="2" id="KW-0472">Membrane</keyword>
<evidence type="ECO:0000256" key="1">
    <source>
        <dbReference type="SAM" id="MobiDB-lite"/>
    </source>
</evidence>
<dbReference type="AlphaFoldDB" id="A0A7R9H683"/>
<proteinExistence type="predicted"/>
<evidence type="ECO:0000313" key="3">
    <source>
        <dbReference type="EMBL" id="CAD7410425.1"/>
    </source>
</evidence>
<evidence type="ECO:0000256" key="2">
    <source>
        <dbReference type="SAM" id="Phobius"/>
    </source>
</evidence>
<organism evidence="3">
    <name type="scientific">Timema cristinae</name>
    <name type="common">Walking stick</name>
    <dbReference type="NCBI Taxonomy" id="61476"/>
    <lineage>
        <taxon>Eukaryota</taxon>
        <taxon>Metazoa</taxon>
        <taxon>Ecdysozoa</taxon>
        <taxon>Arthropoda</taxon>
        <taxon>Hexapoda</taxon>
        <taxon>Insecta</taxon>
        <taxon>Pterygota</taxon>
        <taxon>Neoptera</taxon>
        <taxon>Polyneoptera</taxon>
        <taxon>Phasmatodea</taxon>
        <taxon>Timematodea</taxon>
        <taxon>Timematoidea</taxon>
        <taxon>Timematidae</taxon>
        <taxon>Timema</taxon>
    </lineage>
</organism>
<name>A0A7R9H683_TIMCR</name>
<keyword evidence="2" id="KW-0812">Transmembrane</keyword>
<sequence length="137" mass="15047">MKNIAVSSAGVERAFSAMNSSPVLNDVDPNKGYESFCKQPIGQQEYSSRQAGVTTGIIAAVLVPILLVLVCVVYQLFVRNKKNAEQQQQQVADPVTVPLKSSDPIVRHSEFDSDDLAPYKRNSDDSNTFKKGETEIQ</sequence>
<keyword evidence="2" id="KW-1133">Transmembrane helix</keyword>
<accession>A0A7R9H683</accession>
<gene>
    <name evidence="3" type="ORF">TCEB3V08_LOCUS10496</name>
</gene>
<protein>
    <submittedName>
        <fullName evidence="3">Uncharacterized protein</fullName>
    </submittedName>
</protein>
<reference evidence="3" key="1">
    <citation type="submission" date="2020-11" db="EMBL/GenBank/DDBJ databases">
        <authorList>
            <person name="Tran Van P."/>
        </authorList>
    </citation>
    <scope>NUCLEOTIDE SEQUENCE</scope>
</reference>
<feature type="transmembrane region" description="Helical" evidence="2">
    <location>
        <begin position="57"/>
        <end position="77"/>
    </location>
</feature>